<evidence type="ECO:0000313" key="13">
    <source>
        <dbReference type="Proteomes" id="UP000283360"/>
    </source>
</evidence>
<evidence type="ECO:0000313" key="11">
    <source>
        <dbReference type="Proteomes" id="UP000095727"/>
    </source>
</evidence>
<dbReference type="Proteomes" id="UP001145109">
    <property type="component" value="Unassembled WGS sequence"/>
</dbReference>
<dbReference type="OrthoDB" id="3249147at2"/>
<dbReference type="Proteomes" id="UP000285693">
    <property type="component" value="Unassembled WGS sequence"/>
</dbReference>
<evidence type="ECO:0000313" key="16">
    <source>
        <dbReference type="Proteomes" id="UP000286595"/>
    </source>
</evidence>
<dbReference type="Proteomes" id="UP000283360">
    <property type="component" value="Unassembled WGS sequence"/>
</dbReference>
<sequence>MIEKGLVYGRFQILHLKHVEYILAAKMRCKRLYIGITMSDDLHVSGGEEDNYRVRRSANPLTYIERYEMLRDTLLSFGVPREEFEIIPFPIDRVEYLGQYLPEGAVCFMSICDEWTANNEKRFEKLGIPVEVLWRRTKEEKGVSGSQIRQRILADEKWDDLVPKTVFDYVLSHGIDDRIKFSK</sequence>
<dbReference type="EMBL" id="CYZK01000029">
    <property type="protein sequence ID" value="CUO80450.1"/>
    <property type="molecule type" value="Genomic_DNA"/>
</dbReference>
<dbReference type="Proteomes" id="UP000095727">
    <property type="component" value="Unassembled WGS sequence"/>
</dbReference>
<dbReference type="InterPro" id="IPR014729">
    <property type="entry name" value="Rossmann-like_a/b/a_fold"/>
</dbReference>
<reference evidence="12 13" key="2">
    <citation type="submission" date="2018-08" db="EMBL/GenBank/DDBJ databases">
        <title>A genome reference for cultivated species of the human gut microbiota.</title>
        <authorList>
            <person name="Zou Y."/>
            <person name="Xue W."/>
            <person name="Luo G."/>
        </authorList>
    </citation>
    <scope>NUCLEOTIDE SEQUENCE [LARGE SCALE GENOMIC DNA]</scope>
    <source>
        <strain evidence="7 15">AF16-31</strain>
        <strain evidence="6 13">AF18-12LB</strain>
        <strain evidence="9 16">AM22-12LB</strain>
        <strain evidence="8 14">AM23-3</strain>
        <strain evidence="5 12">TM07-19</strain>
    </source>
</reference>
<evidence type="ECO:0000313" key="7">
    <source>
        <dbReference type="EMBL" id="RGU44658.1"/>
    </source>
</evidence>
<proteinExistence type="predicted"/>
<feature type="domain" description="Cytidyltransferase-like" evidence="1">
    <location>
        <begin position="6"/>
        <end position="151"/>
    </location>
</feature>
<protein>
    <submittedName>
        <fullName evidence="2">Nicotinamide-nucleotide adenylyltransferase</fullName>
    </submittedName>
    <submittedName>
        <fullName evidence="7">Nicotinate-nucleotide adenylyltransferase</fullName>
    </submittedName>
</protein>
<name>A0A173ZE91_9FIRM</name>
<reference evidence="4" key="4">
    <citation type="submission" date="2022-11" db="EMBL/GenBank/DDBJ databases">
        <title>Draft genome sequence of Coprococcus comes strain 31264.</title>
        <authorList>
            <person name="Hisatomi A."/>
            <person name="Ohkuma M."/>
            <person name="Sakamoto M."/>
        </authorList>
    </citation>
    <scope>NUCLEOTIDE SEQUENCE</scope>
    <source>
        <strain evidence="4">JCM 31264</strain>
    </source>
</reference>
<organism evidence="7 15">
    <name type="scientific">Coprococcus comes</name>
    <dbReference type="NCBI Taxonomy" id="410072"/>
    <lineage>
        <taxon>Bacteria</taxon>
        <taxon>Bacillati</taxon>
        <taxon>Bacillota</taxon>
        <taxon>Clostridia</taxon>
        <taxon>Lachnospirales</taxon>
        <taxon>Lachnospiraceae</taxon>
        <taxon>Coprococcus</taxon>
    </lineage>
</organism>
<accession>A0A173ZE91</accession>
<evidence type="ECO:0000313" key="4">
    <source>
        <dbReference type="EMBL" id="GLG87016.1"/>
    </source>
</evidence>
<evidence type="ECO:0000313" key="5">
    <source>
        <dbReference type="EMBL" id="RGJ24177.1"/>
    </source>
</evidence>
<evidence type="ECO:0000313" key="15">
    <source>
        <dbReference type="Proteomes" id="UP000285693"/>
    </source>
</evidence>
<dbReference type="Proteomes" id="UP000095362">
    <property type="component" value="Unassembled WGS sequence"/>
</dbReference>
<dbReference type="RefSeq" id="WP_055156041.1">
    <property type="nucleotide sequence ID" value="NZ_BSCI01000008.1"/>
</dbReference>
<dbReference type="STRING" id="410072.ERS852525_01241"/>
<dbReference type="PaxDb" id="410072-ERS852525_01241"/>
<reference evidence="4" key="3">
    <citation type="submission" date="2022-09" db="EMBL/GenBank/DDBJ databases">
        <title>Draft genome sequence of Coprococcus comes strain 31264.</title>
        <authorList>
            <person name="Atsushi H."/>
            <person name="Moriya O."/>
            <person name="Mitsuo S."/>
        </authorList>
    </citation>
    <scope>NUCLEOTIDE SEQUENCE</scope>
    <source>
        <strain evidence="4">JCM 31264</strain>
    </source>
</reference>
<dbReference type="AlphaFoldDB" id="A0A173ZE91"/>
<dbReference type="Proteomes" id="UP000284579">
    <property type="component" value="Unassembled WGS sequence"/>
</dbReference>
<dbReference type="Proteomes" id="UP000260655">
    <property type="component" value="Unassembled WGS sequence"/>
</dbReference>
<evidence type="ECO:0000313" key="3">
    <source>
        <dbReference type="EMBL" id="CUO80450.1"/>
    </source>
</evidence>
<evidence type="ECO:0000313" key="2">
    <source>
        <dbReference type="EMBL" id="CUM84312.1"/>
    </source>
</evidence>
<evidence type="ECO:0000313" key="10">
    <source>
        <dbReference type="Proteomes" id="UP000095362"/>
    </source>
</evidence>
<dbReference type="EMBL" id="QSOV01000005">
    <property type="protein sequence ID" value="RGJ24177.1"/>
    <property type="molecule type" value="Genomic_DNA"/>
</dbReference>
<dbReference type="InterPro" id="IPR004821">
    <property type="entry name" value="Cyt_trans-like"/>
</dbReference>
<dbReference type="EMBL" id="QRIM01000012">
    <property type="protein sequence ID" value="RHG59819.1"/>
    <property type="molecule type" value="Genomic_DNA"/>
</dbReference>
<keyword evidence="7" id="KW-0548">Nucleotidyltransferase</keyword>
<evidence type="ECO:0000313" key="8">
    <source>
        <dbReference type="EMBL" id="RHF80079.1"/>
    </source>
</evidence>
<dbReference type="Pfam" id="PF01467">
    <property type="entry name" value="CTP_transf_like"/>
    <property type="match status" value="1"/>
</dbReference>
<dbReference type="Gene3D" id="3.40.50.620">
    <property type="entry name" value="HUPs"/>
    <property type="match status" value="1"/>
</dbReference>
<dbReference type="EMBL" id="QRHO01000039">
    <property type="protein sequence ID" value="RHF80079.1"/>
    <property type="molecule type" value="Genomic_DNA"/>
</dbReference>
<evidence type="ECO:0000313" key="6">
    <source>
        <dbReference type="EMBL" id="RGT91255.1"/>
    </source>
</evidence>
<dbReference type="EMBL" id="QRXJ01000005">
    <property type="protein sequence ID" value="RGT91255.1"/>
    <property type="molecule type" value="Genomic_DNA"/>
</dbReference>
<evidence type="ECO:0000259" key="1">
    <source>
        <dbReference type="Pfam" id="PF01467"/>
    </source>
</evidence>
<evidence type="ECO:0000313" key="14">
    <source>
        <dbReference type="Proteomes" id="UP000284579"/>
    </source>
</evidence>
<dbReference type="EMBL" id="BSCI01000008">
    <property type="protein sequence ID" value="GLG87016.1"/>
    <property type="molecule type" value="Genomic_DNA"/>
</dbReference>
<keyword evidence="13" id="KW-1185">Reference proteome</keyword>
<dbReference type="Proteomes" id="UP000286595">
    <property type="component" value="Unassembled WGS sequence"/>
</dbReference>
<dbReference type="SUPFAM" id="SSF52374">
    <property type="entry name" value="Nucleotidylyl transferase"/>
    <property type="match status" value="1"/>
</dbReference>
<evidence type="ECO:0000313" key="9">
    <source>
        <dbReference type="EMBL" id="RHG59819.1"/>
    </source>
</evidence>
<reference evidence="10 11" key="1">
    <citation type="submission" date="2015-09" db="EMBL/GenBank/DDBJ databases">
        <authorList>
            <consortium name="Pathogen Informatics"/>
        </authorList>
    </citation>
    <scope>NUCLEOTIDE SEQUENCE [LARGE SCALE GENOMIC DNA]</scope>
    <source>
        <strain evidence="3 10">2789STDY5834866</strain>
        <strain evidence="2 11">2789STDY5834962</strain>
    </source>
</reference>
<dbReference type="GO" id="GO:0016779">
    <property type="term" value="F:nucleotidyltransferase activity"/>
    <property type="evidence" value="ECO:0007669"/>
    <property type="project" value="UniProtKB-KW"/>
</dbReference>
<keyword evidence="7" id="KW-0808">Transferase</keyword>
<evidence type="ECO:0000313" key="12">
    <source>
        <dbReference type="Proteomes" id="UP000260655"/>
    </source>
</evidence>
<gene>
    <name evidence="4" type="ORF">comes_15610</name>
    <name evidence="9" type="ORF">DW252_11120</name>
    <name evidence="8" type="ORF">DW656_16080</name>
    <name evidence="7" type="ORF">DWW65_11665</name>
    <name evidence="6" type="ORF">DWX03_05070</name>
    <name evidence="5" type="ORF">DXD67_06680</name>
    <name evidence="3" type="ORF">ERS852481_02919</name>
    <name evidence="2" type="ORF">ERS852574_01060</name>
</gene>
<dbReference type="EMBL" id="CYXR01000006">
    <property type="protein sequence ID" value="CUM84312.1"/>
    <property type="molecule type" value="Genomic_DNA"/>
</dbReference>
<dbReference type="EMBL" id="QRXY01000015">
    <property type="protein sequence ID" value="RGU44658.1"/>
    <property type="molecule type" value="Genomic_DNA"/>
</dbReference>